<organism evidence="4 5">
    <name type="scientific">Neobacillus bataviensis</name>
    <dbReference type="NCBI Taxonomy" id="220685"/>
    <lineage>
        <taxon>Bacteria</taxon>
        <taxon>Bacillati</taxon>
        <taxon>Bacillota</taxon>
        <taxon>Bacilli</taxon>
        <taxon>Bacillales</taxon>
        <taxon>Bacillaceae</taxon>
        <taxon>Neobacillus</taxon>
    </lineage>
</organism>
<gene>
    <name evidence="4" type="ORF">FB550_101290</name>
</gene>
<dbReference type="SUPFAM" id="SSF56300">
    <property type="entry name" value="Metallo-dependent phosphatases"/>
    <property type="match status" value="1"/>
</dbReference>
<dbReference type="Pfam" id="PF12850">
    <property type="entry name" value="Metallophos_2"/>
    <property type="match status" value="1"/>
</dbReference>
<comment type="cofactor">
    <cofactor evidence="2">
        <name>a divalent metal cation</name>
        <dbReference type="ChEBI" id="CHEBI:60240"/>
    </cofactor>
</comment>
<dbReference type="InterPro" id="IPR024654">
    <property type="entry name" value="Calcineurin-like_PHP_lpxH"/>
</dbReference>
<dbReference type="GO" id="GO:0016787">
    <property type="term" value="F:hydrolase activity"/>
    <property type="evidence" value="ECO:0007669"/>
    <property type="project" value="UniProtKB-UniRule"/>
</dbReference>
<dbReference type="GO" id="GO:0046872">
    <property type="term" value="F:metal ion binding"/>
    <property type="evidence" value="ECO:0007669"/>
    <property type="project" value="UniProtKB-KW"/>
</dbReference>
<dbReference type="InterPro" id="IPR000979">
    <property type="entry name" value="Phosphodiesterase_MJ0936/Vps29"/>
</dbReference>
<feature type="domain" description="Calcineurin-like phosphoesterase" evidence="3">
    <location>
        <begin position="1"/>
        <end position="150"/>
    </location>
</feature>
<sequence length="169" mass="19108">MKIVIISDTHMPRRAKGLPARLKEELSDTDLIIHAGDWQTIDVLYELQSYAKVEGVFGNVDDDNIQEQFPEKRILELGGFKIGITHGHGKGKTTEKRATLAFNGEAVDCIIFGHSHIPIKRYEDGVLLFNPGSPIDKRRQKMYSFGIFYIGDTIKAEHIFFSDKGETNE</sequence>
<name>A0A561DY70_9BACI</name>
<dbReference type="EMBL" id="VIVN01000001">
    <property type="protein sequence ID" value="TWE08272.1"/>
    <property type="molecule type" value="Genomic_DNA"/>
</dbReference>
<evidence type="ECO:0000256" key="1">
    <source>
        <dbReference type="ARBA" id="ARBA00008950"/>
    </source>
</evidence>
<dbReference type="Proteomes" id="UP000319671">
    <property type="component" value="Unassembled WGS sequence"/>
</dbReference>
<dbReference type="EC" id="3.1.4.-" evidence="2"/>
<dbReference type="PANTHER" id="PTHR11124">
    <property type="entry name" value="VACUOLAR SORTING PROTEIN VPS29"/>
    <property type="match status" value="1"/>
</dbReference>
<dbReference type="Gene3D" id="3.60.21.10">
    <property type="match status" value="1"/>
</dbReference>
<reference evidence="4 5" key="1">
    <citation type="submission" date="2019-06" db="EMBL/GenBank/DDBJ databases">
        <title>Sorghum-associated microbial communities from plants grown in Nebraska, USA.</title>
        <authorList>
            <person name="Schachtman D."/>
        </authorList>
    </citation>
    <scope>NUCLEOTIDE SEQUENCE [LARGE SCALE GENOMIC DNA]</scope>
    <source>
        <strain evidence="4 5">2482</strain>
    </source>
</reference>
<evidence type="ECO:0000313" key="5">
    <source>
        <dbReference type="Proteomes" id="UP000319671"/>
    </source>
</evidence>
<protein>
    <recommendedName>
        <fullName evidence="2">Phosphoesterase</fullName>
        <ecNumber evidence="2">3.1.4.-</ecNumber>
    </recommendedName>
</protein>
<evidence type="ECO:0000313" key="4">
    <source>
        <dbReference type="EMBL" id="TWE08272.1"/>
    </source>
</evidence>
<accession>A0A561DY70</accession>
<dbReference type="NCBIfam" id="TIGR00040">
    <property type="entry name" value="yfcE"/>
    <property type="match status" value="1"/>
</dbReference>
<comment type="caution">
    <text evidence="4">The sequence shown here is derived from an EMBL/GenBank/DDBJ whole genome shotgun (WGS) entry which is preliminary data.</text>
</comment>
<keyword evidence="5" id="KW-1185">Reference proteome</keyword>
<comment type="similarity">
    <text evidence="1 2">Belongs to the metallophosphoesterase superfamily. YfcE family.</text>
</comment>
<evidence type="ECO:0000256" key="2">
    <source>
        <dbReference type="RuleBase" id="RU362039"/>
    </source>
</evidence>
<dbReference type="AlphaFoldDB" id="A0A561DY70"/>
<dbReference type="InterPro" id="IPR029052">
    <property type="entry name" value="Metallo-depent_PP-like"/>
</dbReference>
<keyword evidence="2" id="KW-0479">Metal-binding</keyword>
<proteinExistence type="inferred from homology"/>
<evidence type="ECO:0000259" key="3">
    <source>
        <dbReference type="Pfam" id="PF12850"/>
    </source>
</evidence>